<evidence type="ECO:0000256" key="1">
    <source>
        <dbReference type="SAM" id="Phobius"/>
    </source>
</evidence>
<comment type="caution">
    <text evidence="2">The sequence shown here is derived from an EMBL/GenBank/DDBJ whole genome shotgun (WGS) entry which is preliminary data.</text>
</comment>
<sequence>MFRHQGKNRTAKHNLRIATLLSFVAGMVNVTGFLSLQKLTTNVTGHFAFFIDEIFKWELWGGSVYLVYILSFLLGSFISSVLIELTYRGKKFNIYVLPATLEIGTLLLIAVLADIIWLASPNLIACLLLFAMGVQNSFVTNISKAVVRTTHLTGLFTDLGIELSQLMFPKKYLDRKNIVSTIKLRLYIICFFFLGGISGGFLYSQIKFRGLIVAALLLVLGLVYDHIKFKVLLARRKYAYKKTFGKP</sequence>
<accession>A0A430JZ44</accession>
<dbReference type="RefSeq" id="WP_126163839.1">
    <property type="nucleotide sequence ID" value="NZ_RQPJ01000021.1"/>
</dbReference>
<feature type="transmembrane region" description="Helical" evidence="1">
    <location>
        <begin position="95"/>
        <end position="116"/>
    </location>
</feature>
<dbReference type="EMBL" id="RQPJ01000021">
    <property type="protein sequence ID" value="RTE52154.1"/>
    <property type="molecule type" value="Genomic_DNA"/>
</dbReference>
<gene>
    <name evidence="2" type="ORF">EHW67_18360</name>
</gene>
<dbReference type="Proteomes" id="UP000267585">
    <property type="component" value="Unassembled WGS sequence"/>
</dbReference>
<proteinExistence type="predicted"/>
<reference evidence="2 3" key="1">
    <citation type="submission" date="2018-11" db="EMBL/GenBank/DDBJ databases">
        <title>Arenibacter aquaticus sp.nov., a marine bacterium isolated from surface seawater in the South China Sea.</title>
        <authorList>
            <person name="Guo J."/>
            <person name="Sun J."/>
        </authorList>
    </citation>
    <scope>NUCLEOTIDE SEQUENCE [LARGE SCALE GENOMIC DNA]</scope>
    <source>
        <strain evidence="2 3">GUO666</strain>
    </source>
</reference>
<protein>
    <submittedName>
        <fullName evidence="2">DUF1275 domain-containing protein</fullName>
    </submittedName>
</protein>
<feature type="transmembrane region" description="Helical" evidence="1">
    <location>
        <begin position="122"/>
        <end position="139"/>
    </location>
</feature>
<keyword evidence="3" id="KW-1185">Reference proteome</keyword>
<dbReference type="OrthoDB" id="270162at2"/>
<evidence type="ECO:0000313" key="2">
    <source>
        <dbReference type="EMBL" id="RTE52154.1"/>
    </source>
</evidence>
<feature type="transmembrane region" description="Helical" evidence="1">
    <location>
        <begin position="20"/>
        <end position="39"/>
    </location>
</feature>
<dbReference type="Pfam" id="PF06912">
    <property type="entry name" value="DUF1275"/>
    <property type="match status" value="1"/>
</dbReference>
<organism evidence="2 3">
    <name type="scientific">Arenibacter aquaticus</name>
    <dbReference type="NCBI Taxonomy" id="2489054"/>
    <lineage>
        <taxon>Bacteria</taxon>
        <taxon>Pseudomonadati</taxon>
        <taxon>Bacteroidota</taxon>
        <taxon>Flavobacteriia</taxon>
        <taxon>Flavobacteriales</taxon>
        <taxon>Flavobacteriaceae</taxon>
        <taxon>Arenibacter</taxon>
    </lineage>
</organism>
<dbReference type="PANTHER" id="PTHR37314">
    <property type="entry name" value="SLR0142 PROTEIN"/>
    <property type="match status" value="1"/>
</dbReference>
<feature type="transmembrane region" description="Helical" evidence="1">
    <location>
        <begin position="208"/>
        <end position="227"/>
    </location>
</feature>
<keyword evidence="1" id="KW-1133">Transmembrane helix</keyword>
<name>A0A430JZ44_9FLAO</name>
<keyword evidence="1" id="KW-0812">Transmembrane</keyword>
<feature type="transmembrane region" description="Helical" evidence="1">
    <location>
        <begin position="184"/>
        <end position="202"/>
    </location>
</feature>
<dbReference type="AlphaFoldDB" id="A0A430JZ44"/>
<dbReference type="InterPro" id="IPR010699">
    <property type="entry name" value="DUF1275"/>
</dbReference>
<evidence type="ECO:0000313" key="3">
    <source>
        <dbReference type="Proteomes" id="UP000267585"/>
    </source>
</evidence>
<dbReference type="PANTHER" id="PTHR37314:SF4">
    <property type="entry name" value="UPF0700 TRANSMEMBRANE PROTEIN YOAK"/>
    <property type="match status" value="1"/>
</dbReference>
<keyword evidence="1" id="KW-0472">Membrane</keyword>
<feature type="transmembrane region" description="Helical" evidence="1">
    <location>
        <begin position="59"/>
        <end position="83"/>
    </location>
</feature>